<dbReference type="SUPFAM" id="SSF159888">
    <property type="entry name" value="YdhG-like"/>
    <property type="match status" value="1"/>
</dbReference>
<dbReference type="AlphaFoldDB" id="A0A521AYP6"/>
<name>A0A521AYP6_9SPHI</name>
<dbReference type="OrthoDB" id="115213at2"/>
<feature type="domain" description="YdhG-like" evidence="1">
    <location>
        <begin position="19"/>
        <end position="110"/>
    </location>
</feature>
<protein>
    <submittedName>
        <fullName evidence="2">Uncharacterized conserved protein YdhG, YjbR/CyaY-like superfamily, DUF1801 family</fullName>
    </submittedName>
</protein>
<dbReference type="InterPro" id="IPR014922">
    <property type="entry name" value="YdhG-like"/>
</dbReference>
<organism evidence="2 3">
    <name type="scientific">Solitalea koreensis</name>
    <dbReference type="NCBI Taxonomy" id="543615"/>
    <lineage>
        <taxon>Bacteria</taxon>
        <taxon>Pseudomonadati</taxon>
        <taxon>Bacteroidota</taxon>
        <taxon>Sphingobacteriia</taxon>
        <taxon>Sphingobacteriales</taxon>
        <taxon>Sphingobacteriaceae</taxon>
        <taxon>Solitalea</taxon>
    </lineage>
</organism>
<dbReference type="Gene3D" id="3.90.1150.200">
    <property type="match status" value="1"/>
</dbReference>
<evidence type="ECO:0000313" key="2">
    <source>
        <dbReference type="EMBL" id="SMO39919.1"/>
    </source>
</evidence>
<dbReference type="EMBL" id="FXSZ01000001">
    <property type="protein sequence ID" value="SMO39919.1"/>
    <property type="molecule type" value="Genomic_DNA"/>
</dbReference>
<dbReference type="Pfam" id="PF08818">
    <property type="entry name" value="DUF1801"/>
    <property type="match status" value="1"/>
</dbReference>
<proteinExistence type="predicted"/>
<keyword evidence="3" id="KW-1185">Reference proteome</keyword>
<dbReference type="Proteomes" id="UP000315971">
    <property type="component" value="Unassembled WGS sequence"/>
</dbReference>
<gene>
    <name evidence="2" type="ORF">SAMN06265350_101522</name>
</gene>
<sequence>MTKPADVNEYIASFPVETQQRLEQMRAIIQEAAPQAKEVISYSMPAFKLNKMLVYFAGYKNHIGFYPTSSGISAFKQELSIYKNAKGSVQFPLDQPLPVDLIARIVKFRIDEDLQKARKK</sequence>
<reference evidence="2 3" key="1">
    <citation type="submission" date="2017-05" db="EMBL/GenBank/DDBJ databases">
        <authorList>
            <person name="Varghese N."/>
            <person name="Submissions S."/>
        </authorList>
    </citation>
    <scope>NUCLEOTIDE SEQUENCE [LARGE SCALE GENOMIC DNA]</scope>
    <source>
        <strain evidence="2 3">DSM 21342</strain>
    </source>
</reference>
<accession>A0A521AYP6</accession>
<evidence type="ECO:0000313" key="3">
    <source>
        <dbReference type="Proteomes" id="UP000315971"/>
    </source>
</evidence>
<evidence type="ECO:0000259" key="1">
    <source>
        <dbReference type="Pfam" id="PF08818"/>
    </source>
</evidence>
<dbReference type="RefSeq" id="WP_142601191.1">
    <property type="nucleotide sequence ID" value="NZ_FXSZ01000001.1"/>
</dbReference>